<dbReference type="AlphaFoldDB" id="A0A1D6MF02"/>
<feature type="compositionally biased region" description="Low complexity" evidence="1">
    <location>
        <begin position="28"/>
        <end position="38"/>
    </location>
</feature>
<sequence length="68" mass="7410">MDTAGPCSRGAPRRGTRRAPCRVEPRSSRSASGARSPPAIKLVPAQVVLCKYQNTRAVMLEHRVVHQS</sequence>
<feature type="compositionally biased region" description="Basic residues" evidence="1">
    <location>
        <begin position="11"/>
        <end position="20"/>
    </location>
</feature>
<dbReference type="EMBL" id="CM007649">
    <property type="protein sequence ID" value="ONM28210.1"/>
    <property type="molecule type" value="Genomic_DNA"/>
</dbReference>
<evidence type="ECO:0000313" key="2">
    <source>
        <dbReference type="EMBL" id="ONM28210.1"/>
    </source>
</evidence>
<gene>
    <name evidence="2" type="ORF">ZEAMMB73_Zm00001d039285</name>
</gene>
<accession>A0A1D6MF02</accession>
<proteinExistence type="predicted"/>
<organism evidence="2">
    <name type="scientific">Zea mays</name>
    <name type="common">Maize</name>
    <dbReference type="NCBI Taxonomy" id="4577"/>
    <lineage>
        <taxon>Eukaryota</taxon>
        <taxon>Viridiplantae</taxon>
        <taxon>Streptophyta</taxon>
        <taxon>Embryophyta</taxon>
        <taxon>Tracheophyta</taxon>
        <taxon>Spermatophyta</taxon>
        <taxon>Magnoliopsida</taxon>
        <taxon>Liliopsida</taxon>
        <taxon>Poales</taxon>
        <taxon>Poaceae</taxon>
        <taxon>PACMAD clade</taxon>
        <taxon>Panicoideae</taxon>
        <taxon>Andropogonodae</taxon>
        <taxon>Andropogoneae</taxon>
        <taxon>Tripsacinae</taxon>
        <taxon>Zea</taxon>
    </lineage>
</organism>
<evidence type="ECO:0000256" key="1">
    <source>
        <dbReference type="SAM" id="MobiDB-lite"/>
    </source>
</evidence>
<protein>
    <submittedName>
        <fullName evidence="2">Putative ubiquitin-conjugating enzyme E2 25</fullName>
    </submittedName>
</protein>
<reference evidence="2" key="1">
    <citation type="submission" date="2015-12" db="EMBL/GenBank/DDBJ databases">
        <title>Update maize B73 reference genome by single molecule sequencing technologies.</title>
        <authorList>
            <consortium name="Maize Genome Sequencing Project"/>
            <person name="Ware D."/>
        </authorList>
    </citation>
    <scope>NUCLEOTIDE SEQUENCE [LARGE SCALE GENOMIC DNA]</scope>
    <source>
        <tissue evidence="2">Seedling</tissue>
    </source>
</reference>
<feature type="region of interest" description="Disordered" evidence="1">
    <location>
        <begin position="1"/>
        <end position="38"/>
    </location>
</feature>
<name>A0A1D6MF02_MAIZE</name>